<evidence type="ECO:0000256" key="16">
    <source>
        <dbReference type="ARBA" id="ARBA00022918"/>
    </source>
</evidence>
<feature type="compositionally biased region" description="Low complexity" evidence="23">
    <location>
        <begin position="781"/>
        <end position="794"/>
    </location>
</feature>
<accession>A0A9P3LMG9</accession>
<keyword evidence="13" id="KW-0460">Magnesium</keyword>
<evidence type="ECO:0000256" key="6">
    <source>
        <dbReference type="ARBA" id="ARBA00022722"/>
    </source>
</evidence>
<name>A0A9P3LMG9_9APHY</name>
<evidence type="ECO:0000256" key="22">
    <source>
        <dbReference type="ARBA" id="ARBA00049244"/>
    </source>
</evidence>
<dbReference type="GO" id="GO:0015074">
    <property type="term" value="P:DNA integration"/>
    <property type="evidence" value="ECO:0007669"/>
    <property type="project" value="UniProtKB-KW"/>
</dbReference>
<dbReference type="GO" id="GO:0003723">
    <property type="term" value="F:RNA binding"/>
    <property type="evidence" value="ECO:0007669"/>
    <property type="project" value="UniProtKB-KW"/>
</dbReference>
<dbReference type="GO" id="GO:0005524">
    <property type="term" value="F:ATP binding"/>
    <property type="evidence" value="ECO:0007669"/>
    <property type="project" value="UniProtKB-KW"/>
</dbReference>
<keyword evidence="6" id="KW-0540">Nuclease</keyword>
<dbReference type="PANTHER" id="PTHR42648">
    <property type="entry name" value="TRANSPOSASE, PUTATIVE-RELATED"/>
    <property type="match status" value="1"/>
</dbReference>
<keyword evidence="17" id="KW-0808">Transferase</keyword>
<protein>
    <recommendedName>
        <fullName evidence="24">Integrase catalytic domain-containing protein</fullName>
    </recommendedName>
</protein>
<keyword evidence="8" id="KW-0547">Nucleotide-binding</keyword>
<evidence type="ECO:0000256" key="10">
    <source>
        <dbReference type="ARBA" id="ARBA00022759"/>
    </source>
</evidence>
<evidence type="ECO:0000256" key="15">
    <source>
        <dbReference type="ARBA" id="ARBA00022908"/>
    </source>
</evidence>
<evidence type="ECO:0000256" key="8">
    <source>
        <dbReference type="ARBA" id="ARBA00022741"/>
    </source>
</evidence>
<keyword evidence="16" id="KW-0695">RNA-directed DNA polymerase</keyword>
<dbReference type="InterPro" id="IPR043502">
    <property type="entry name" value="DNA/RNA_pol_sf"/>
</dbReference>
<dbReference type="Gene3D" id="3.30.420.10">
    <property type="entry name" value="Ribonuclease H-like superfamily/Ribonuclease H"/>
    <property type="match status" value="1"/>
</dbReference>
<comment type="caution">
    <text evidence="25">The sequence shown here is derived from an EMBL/GenBank/DDBJ whole genome shotgun (WGS) entry which is preliminary data.</text>
</comment>
<dbReference type="InterPro" id="IPR057670">
    <property type="entry name" value="SH3_retrovirus"/>
</dbReference>
<feature type="region of interest" description="Disordered" evidence="23">
    <location>
        <begin position="40"/>
        <end position="59"/>
    </location>
</feature>
<dbReference type="GO" id="GO:0003887">
    <property type="term" value="F:DNA-directed DNA polymerase activity"/>
    <property type="evidence" value="ECO:0007669"/>
    <property type="project" value="UniProtKB-KW"/>
</dbReference>
<dbReference type="GO" id="GO:0006508">
    <property type="term" value="P:proteolysis"/>
    <property type="evidence" value="ECO:0007669"/>
    <property type="project" value="UniProtKB-KW"/>
</dbReference>
<keyword evidence="20" id="KW-0511">Multifunctional enzyme</keyword>
<evidence type="ECO:0000256" key="11">
    <source>
        <dbReference type="ARBA" id="ARBA00022801"/>
    </source>
</evidence>
<keyword evidence="12" id="KW-0067">ATP-binding</keyword>
<evidence type="ECO:0000256" key="13">
    <source>
        <dbReference type="ARBA" id="ARBA00022842"/>
    </source>
</evidence>
<dbReference type="GO" id="GO:0046872">
    <property type="term" value="F:metal ion binding"/>
    <property type="evidence" value="ECO:0007669"/>
    <property type="project" value="UniProtKB-KW"/>
</dbReference>
<keyword evidence="14" id="KW-0694">RNA-binding</keyword>
<dbReference type="GO" id="GO:0003964">
    <property type="term" value="F:RNA-directed DNA polymerase activity"/>
    <property type="evidence" value="ECO:0007669"/>
    <property type="project" value="UniProtKB-KW"/>
</dbReference>
<dbReference type="SUPFAM" id="SSF56672">
    <property type="entry name" value="DNA/RNA polymerases"/>
    <property type="match status" value="1"/>
</dbReference>
<reference evidence="25 26" key="1">
    <citation type="submission" date="2021-08" db="EMBL/GenBank/DDBJ databases">
        <title>Draft Genome Sequence of Phanerochaete sordida strain YK-624.</title>
        <authorList>
            <person name="Mori T."/>
            <person name="Dohra H."/>
            <person name="Suzuki T."/>
            <person name="Kawagishi H."/>
            <person name="Hirai H."/>
        </authorList>
    </citation>
    <scope>NUCLEOTIDE SEQUENCE [LARGE SCALE GENOMIC DNA]</scope>
    <source>
        <strain evidence="25 26">YK-624</strain>
    </source>
</reference>
<evidence type="ECO:0000256" key="9">
    <source>
        <dbReference type="ARBA" id="ARBA00022750"/>
    </source>
</evidence>
<evidence type="ECO:0000256" key="7">
    <source>
        <dbReference type="ARBA" id="ARBA00022723"/>
    </source>
</evidence>
<dbReference type="Pfam" id="PF07727">
    <property type="entry name" value="RVT_2"/>
    <property type="match status" value="1"/>
</dbReference>
<keyword evidence="17" id="KW-0239">DNA-directed DNA polymerase</keyword>
<evidence type="ECO:0000256" key="1">
    <source>
        <dbReference type="ARBA" id="ARBA00002180"/>
    </source>
</evidence>
<dbReference type="GO" id="GO:0032196">
    <property type="term" value="P:transposition"/>
    <property type="evidence" value="ECO:0007669"/>
    <property type="project" value="UniProtKB-KW"/>
</dbReference>
<dbReference type="EMBL" id="BPQB01000151">
    <property type="protein sequence ID" value="GJF00406.1"/>
    <property type="molecule type" value="Genomic_DNA"/>
</dbReference>
<feature type="compositionally biased region" description="Pro residues" evidence="23">
    <location>
        <begin position="767"/>
        <end position="780"/>
    </location>
</feature>
<comment type="function">
    <text evidence="1">The aspartyl protease (PR) mediates the proteolytic cleavages of the Gag and Gag-Pol polyproteins after assembly of the VLP.</text>
</comment>
<evidence type="ECO:0000259" key="24">
    <source>
        <dbReference type="PROSITE" id="PS50994"/>
    </source>
</evidence>
<dbReference type="InterPro" id="IPR013103">
    <property type="entry name" value="RVT_2"/>
</dbReference>
<evidence type="ECO:0000256" key="20">
    <source>
        <dbReference type="ARBA" id="ARBA00023268"/>
    </source>
</evidence>
<dbReference type="GO" id="GO:0004519">
    <property type="term" value="F:endonuclease activity"/>
    <property type="evidence" value="ECO:0007669"/>
    <property type="project" value="UniProtKB-KW"/>
</dbReference>
<dbReference type="Pfam" id="PF25597">
    <property type="entry name" value="SH3_retrovirus"/>
    <property type="match status" value="1"/>
</dbReference>
<dbReference type="GO" id="GO:0006310">
    <property type="term" value="P:DNA recombination"/>
    <property type="evidence" value="ECO:0007669"/>
    <property type="project" value="UniProtKB-KW"/>
</dbReference>
<keyword evidence="3" id="KW-1188">Viral release from host cell</keyword>
<comment type="catalytic activity">
    <reaction evidence="22">
        <text>DNA(n) + a 2'-deoxyribonucleoside 5'-triphosphate = DNA(n+1) + diphosphate</text>
        <dbReference type="Rhea" id="RHEA:22508"/>
        <dbReference type="Rhea" id="RHEA-COMP:17339"/>
        <dbReference type="Rhea" id="RHEA-COMP:17340"/>
        <dbReference type="ChEBI" id="CHEBI:33019"/>
        <dbReference type="ChEBI" id="CHEBI:61560"/>
        <dbReference type="ChEBI" id="CHEBI:173112"/>
        <dbReference type="EC" id="2.7.7.7"/>
    </reaction>
</comment>
<keyword evidence="10" id="KW-0255">Endonuclease</keyword>
<feature type="compositionally biased region" description="Low complexity" evidence="23">
    <location>
        <begin position="755"/>
        <end position="766"/>
    </location>
</feature>
<dbReference type="SUPFAM" id="SSF53098">
    <property type="entry name" value="Ribonuclease H-like"/>
    <property type="match status" value="1"/>
</dbReference>
<evidence type="ECO:0000256" key="23">
    <source>
        <dbReference type="SAM" id="MobiDB-lite"/>
    </source>
</evidence>
<gene>
    <name evidence="25" type="ORF">PsYK624_166940</name>
</gene>
<keyword evidence="26" id="KW-1185">Reference proteome</keyword>
<keyword evidence="15" id="KW-0229">DNA integration</keyword>
<keyword evidence="4" id="KW-0645">Protease</keyword>
<keyword evidence="5" id="KW-0548">Nucleotidyltransferase</keyword>
<dbReference type="InterPro" id="IPR039537">
    <property type="entry name" value="Retrotran_Ty1/copia-like"/>
</dbReference>
<feature type="domain" description="Integrase catalytic" evidence="24">
    <location>
        <begin position="466"/>
        <end position="632"/>
    </location>
</feature>
<dbReference type="InterPro" id="IPR054722">
    <property type="entry name" value="PolX-like_BBD"/>
</dbReference>
<evidence type="ECO:0000256" key="14">
    <source>
        <dbReference type="ARBA" id="ARBA00022884"/>
    </source>
</evidence>
<evidence type="ECO:0000256" key="5">
    <source>
        <dbReference type="ARBA" id="ARBA00022695"/>
    </source>
</evidence>
<keyword evidence="11" id="KW-0378">Hydrolase</keyword>
<dbReference type="InterPro" id="IPR036397">
    <property type="entry name" value="RNaseH_sf"/>
</dbReference>
<organism evidence="25 26">
    <name type="scientific">Phanerochaete sordida</name>
    <dbReference type="NCBI Taxonomy" id="48140"/>
    <lineage>
        <taxon>Eukaryota</taxon>
        <taxon>Fungi</taxon>
        <taxon>Dikarya</taxon>
        <taxon>Basidiomycota</taxon>
        <taxon>Agaricomycotina</taxon>
        <taxon>Agaricomycetes</taxon>
        <taxon>Polyporales</taxon>
        <taxon>Phanerochaetaceae</taxon>
        <taxon>Phanerochaete</taxon>
    </lineage>
</organism>
<evidence type="ECO:0000256" key="2">
    <source>
        <dbReference type="ARBA" id="ARBA00022578"/>
    </source>
</evidence>
<keyword evidence="7" id="KW-0479">Metal-binding</keyword>
<comment type="catalytic activity">
    <reaction evidence="21">
        <text>DNA(n) + a 2'-deoxyribonucleoside 5'-triphosphate = DNA(n+1) + diphosphate</text>
        <dbReference type="Rhea" id="RHEA:22508"/>
        <dbReference type="Rhea" id="RHEA-COMP:17339"/>
        <dbReference type="Rhea" id="RHEA-COMP:17340"/>
        <dbReference type="ChEBI" id="CHEBI:33019"/>
        <dbReference type="ChEBI" id="CHEBI:61560"/>
        <dbReference type="ChEBI" id="CHEBI:173112"/>
        <dbReference type="EC" id="2.7.7.49"/>
    </reaction>
</comment>
<dbReference type="OrthoDB" id="3227225at2759"/>
<feature type="region of interest" description="Disordered" evidence="23">
    <location>
        <begin position="710"/>
        <end position="863"/>
    </location>
</feature>
<feature type="compositionally biased region" description="Low complexity" evidence="23">
    <location>
        <begin position="802"/>
        <end position="811"/>
    </location>
</feature>
<proteinExistence type="predicted"/>
<keyword evidence="19" id="KW-0233">DNA recombination</keyword>
<evidence type="ECO:0000256" key="17">
    <source>
        <dbReference type="ARBA" id="ARBA00022932"/>
    </source>
</evidence>
<dbReference type="CDD" id="cd09272">
    <property type="entry name" value="RNase_HI_RT_Ty1"/>
    <property type="match status" value="1"/>
</dbReference>
<dbReference type="InterPro" id="IPR012337">
    <property type="entry name" value="RNaseH-like_sf"/>
</dbReference>
<keyword evidence="9" id="KW-0064">Aspartyl protease</keyword>
<feature type="compositionally biased region" description="Basic and acidic residues" evidence="23">
    <location>
        <begin position="819"/>
        <end position="828"/>
    </location>
</feature>
<evidence type="ECO:0000256" key="18">
    <source>
        <dbReference type="ARBA" id="ARBA00023113"/>
    </source>
</evidence>
<dbReference type="GO" id="GO:0005634">
    <property type="term" value="C:nucleus"/>
    <property type="evidence" value="ECO:0007669"/>
    <property type="project" value="UniProtKB-ARBA"/>
</dbReference>
<evidence type="ECO:0000256" key="12">
    <source>
        <dbReference type="ARBA" id="ARBA00022840"/>
    </source>
</evidence>
<evidence type="ECO:0000313" key="25">
    <source>
        <dbReference type="EMBL" id="GJF00406.1"/>
    </source>
</evidence>
<dbReference type="PROSITE" id="PS50994">
    <property type="entry name" value="INTEGRASE"/>
    <property type="match status" value="1"/>
</dbReference>
<evidence type="ECO:0000256" key="21">
    <source>
        <dbReference type="ARBA" id="ARBA00048173"/>
    </source>
</evidence>
<dbReference type="InterPro" id="IPR001584">
    <property type="entry name" value="Integrase_cat-core"/>
</dbReference>
<dbReference type="Pfam" id="PF22936">
    <property type="entry name" value="Pol_BBD"/>
    <property type="match status" value="1"/>
</dbReference>
<feature type="region of interest" description="Disordered" evidence="23">
    <location>
        <begin position="248"/>
        <end position="285"/>
    </location>
</feature>
<evidence type="ECO:0000256" key="19">
    <source>
        <dbReference type="ARBA" id="ARBA00023172"/>
    </source>
</evidence>
<dbReference type="GO" id="GO:0004190">
    <property type="term" value="F:aspartic-type endopeptidase activity"/>
    <property type="evidence" value="ECO:0007669"/>
    <property type="project" value="UniProtKB-KW"/>
</dbReference>
<evidence type="ECO:0000256" key="3">
    <source>
        <dbReference type="ARBA" id="ARBA00022612"/>
    </source>
</evidence>
<feature type="compositionally biased region" description="Low complexity" evidence="23">
    <location>
        <begin position="270"/>
        <end position="285"/>
    </location>
</feature>
<dbReference type="PANTHER" id="PTHR42648:SF11">
    <property type="entry name" value="TRANSPOSON TY4-P GAG-POL POLYPROTEIN"/>
    <property type="match status" value="1"/>
</dbReference>
<dbReference type="Pfam" id="PF14223">
    <property type="entry name" value="Retrotran_gag_2"/>
    <property type="match status" value="1"/>
</dbReference>
<evidence type="ECO:0000313" key="26">
    <source>
        <dbReference type="Proteomes" id="UP000703269"/>
    </source>
</evidence>
<evidence type="ECO:0000256" key="4">
    <source>
        <dbReference type="ARBA" id="ARBA00022670"/>
    </source>
</evidence>
<keyword evidence="2" id="KW-0815">Transposition</keyword>
<sequence>MAYDSTSTHRFEKLRTGNYPQGRGDCAAALMVKGWLRITQGKETKTKPKDPKAPTEAEQEKLDAWEEKALRAAGEIYLSLSDDQTTHVQGCLEDPVKMWTTLESVHLQKKPGMRFNAWEEFFSVHMEESDSLSSLMTRVDAAMQRVKNLRPDTFTLADLDKELVSMTLIRALPSSYAHFASSLQLLNKLNKDALQAAFINEEALRSRTTTPGTTAVLSASTSQAQATDTCAWFELPSHTRNQCFRFKRDQQKAAQEAQEKKKSRGKNKSKATPTQATAAAAAAQETATEFAGQASVRRSVHSTAPEHATHLLWTADTGVTFHMTRHKHWLRNYTPRRVAVRPANDDIVYSEGVGSVVFAPEGKRELEFSRVLHVPELGSNLFSVLYLARHRGFTIYIYSDRMDFDREGHTLFCTKIDASNTAYLDGKVVSAPQAALSASASTLTFDESLWHRRFAHTHLQSIRNFAKGQPVSGTRLDLKQPLPVRIASGYRYWITFIDDSTRLRSVILLKTKGEATSAFKQFKAFAENETNERIGTLRDDKGGEYMSKELEDFCNEHGIQRQHTVRNRPQQNGVAERFNRVLSEGVTAMLSEASLPPSFWGEALSALVHVLNRCPTSALPDKTPFEAFYGRKPDVSHLRIWGCVAYVHVQKDKRGALGSHMEKCIFIGYPPGYKGWKFYNPSTKKAIISERAIFDERYLPGLKNWPNSVPSATHPPLHPVSTPASPEFHSVSPSEDAQQPRLGGGGDQPPAPEQARSPTPVRSRAPSPSPARSPPPPAAPPARGRGKPASARGRQPQRARSRSAAPSEPQAGPSGLQREPSEPSLAERRPKRNVKPPGEWWKVQPAAAPEPAPQDPVPEEPMEDINKDQEVPLSDASTDELCLKASSGQNTWPATYGAAMKRNDADDWRAAAQAELDALIANGTWEPCALPPGKKAIGNRWVFTQKFLTDGELERYKARLVIKGYAQRPGFDYFETFAPTVRMASVRVTLCLSALEDLYLRSLDISNAYTNGVLKEEVYMQQPEGFHFGKPGWVLRLRKALYGLKQAGNVWNKTLHATLRDLGFTRLKSDPSLYLYRRGNIRIIVPVFIDDITIASNDAAEADRFVQELSKVYKLRDLGDTSSLLGIAITRDRPNRRIMFSQRQYIIDMLERYGFDSCASVQTPMDPGRRLSSADCPSTPAERTAMQSLPYINAVGSLMFLATWTRPDIAYTVSVLARFNSNPGQAHWQAVKHLFRYLKGTQDLQLTYGPAATKELFVTYSDSDYAGDSDTLRSTGAYVVMMGTGAVDWSSKLQGMVTHSTTEAEYVAANQAGRDIMWMRNLLEEFGYNLSESPSTLFMDNNSAIAVAKNPEHFGRLKHIQLRLYWLRDVVEQGLINPQYVQTDWMLADVLTKALPPVKVTALRRLLGLE</sequence>
<dbReference type="Proteomes" id="UP000703269">
    <property type="component" value="Unassembled WGS sequence"/>
</dbReference>
<keyword evidence="18" id="KW-0917">Virion maturation</keyword>